<evidence type="ECO:0000256" key="4">
    <source>
        <dbReference type="ARBA" id="ARBA00011962"/>
    </source>
</evidence>
<dbReference type="Pfam" id="PF18085">
    <property type="entry name" value="Mak_N_cap"/>
    <property type="match status" value="1"/>
</dbReference>
<evidence type="ECO:0000256" key="3">
    <source>
        <dbReference type="ARBA" id="ARBA00011245"/>
    </source>
</evidence>
<dbReference type="GO" id="GO:0016301">
    <property type="term" value="F:kinase activity"/>
    <property type="evidence" value="ECO:0007669"/>
    <property type="project" value="UniProtKB-KW"/>
</dbReference>
<evidence type="ECO:0000256" key="9">
    <source>
        <dbReference type="ARBA" id="ARBA00022777"/>
    </source>
</evidence>
<dbReference type="Proteomes" id="UP000279994">
    <property type="component" value="Unassembled WGS sequence"/>
</dbReference>
<evidence type="ECO:0000313" key="16">
    <source>
        <dbReference type="EMBL" id="RNM11485.1"/>
    </source>
</evidence>
<gene>
    <name evidence="16" type="ORF">EFL26_22480</name>
</gene>
<protein>
    <recommendedName>
        <fullName evidence="5">Maltokinase</fullName>
        <ecNumber evidence="4">2.7.1.175</ecNumber>
    </recommendedName>
    <alternativeName>
        <fullName evidence="13">Maltose-1-phosphate synthase</fullName>
    </alternativeName>
</protein>
<comment type="pathway">
    <text evidence="1">Glycan biosynthesis; glycogen biosynthesis.</text>
</comment>
<keyword evidence="9" id="KW-0418">Kinase</keyword>
<evidence type="ECO:0000256" key="12">
    <source>
        <dbReference type="ARBA" id="ARBA00023277"/>
    </source>
</evidence>
<comment type="subunit">
    <text evidence="3">Monomer.</text>
</comment>
<name>A0A3N0GGA1_9ACTN</name>
<comment type="similarity">
    <text evidence="2">Belongs to the aminoglycoside phosphotransferase family.</text>
</comment>
<evidence type="ECO:0000259" key="15">
    <source>
        <dbReference type="Pfam" id="PF18085"/>
    </source>
</evidence>
<dbReference type="GO" id="GO:0005978">
    <property type="term" value="P:glycogen biosynthetic process"/>
    <property type="evidence" value="ECO:0007669"/>
    <property type="project" value="UniProtKB-UniPathway"/>
</dbReference>
<keyword evidence="8" id="KW-0547">Nucleotide-binding</keyword>
<dbReference type="OrthoDB" id="3787729at2"/>
<keyword evidence="11" id="KW-0320">Glycogen biosynthesis</keyword>
<evidence type="ECO:0000256" key="10">
    <source>
        <dbReference type="ARBA" id="ARBA00022840"/>
    </source>
</evidence>
<evidence type="ECO:0000256" key="6">
    <source>
        <dbReference type="ARBA" id="ARBA00022600"/>
    </source>
</evidence>
<keyword evidence="17" id="KW-1185">Reference proteome</keyword>
<dbReference type="EMBL" id="RJSF01000048">
    <property type="protein sequence ID" value="RNM11485.1"/>
    <property type="molecule type" value="Genomic_DNA"/>
</dbReference>
<dbReference type="UniPathway" id="UPA00164"/>
<keyword evidence="6" id="KW-0321">Glycogen metabolism</keyword>
<evidence type="ECO:0000256" key="5">
    <source>
        <dbReference type="ARBA" id="ARBA00013882"/>
    </source>
</evidence>
<evidence type="ECO:0000256" key="7">
    <source>
        <dbReference type="ARBA" id="ARBA00022679"/>
    </source>
</evidence>
<evidence type="ECO:0000256" key="2">
    <source>
        <dbReference type="ARBA" id="ARBA00006219"/>
    </source>
</evidence>
<feature type="domain" description="Maltokinase N-terminal cap" evidence="15">
    <location>
        <begin position="15"/>
        <end position="93"/>
    </location>
</feature>
<keyword evidence="7" id="KW-0808">Transferase</keyword>
<dbReference type="SUPFAM" id="SSF56112">
    <property type="entry name" value="Protein kinase-like (PK-like)"/>
    <property type="match status" value="1"/>
</dbReference>
<proteinExistence type="inferred from homology"/>
<accession>A0A3N0GGA1</accession>
<comment type="caution">
    <text evidence="16">The sequence shown here is derived from an EMBL/GenBank/DDBJ whole genome shotgun (WGS) entry which is preliminary data.</text>
</comment>
<dbReference type="GO" id="GO:0005524">
    <property type="term" value="F:ATP binding"/>
    <property type="evidence" value="ECO:0007669"/>
    <property type="project" value="UniProtKB-KW"/>
</dbReference>
<evidence type="ECO:0000256" key="14">
    <source>
        <dbReference type="ARBA" id="ARBA00049067"/>
    </source>
</evidence>
<dbReference type="InterPro" id="IPR011009">
    <property type="entry name" value="Kinase-like_dom_sf"/>
</dbReference>
<keyword evidence="10" id="KW-0067">ATP-binding</keyword>
<organism evidence="16 17">
    <name type="scientific">Nocardioides pocheonensis</name>
    <dbReference type="NCBI Taxonomy" id="661485"/>
    <lineage>
        <taxon>Bacteria</taxon>
        <taxon>Bacillati</taxon>
        <taxon>Actinomycetota</taxon>
        <taxon>Actinomycetes</taxon>
        <taxon>Propionibacteriales</taxon>
        <taxon>Nocardioidaceae</taxon>
        <taxon>Nocardioides</taxon>
    </lineage>
</organism>
<dbReference type="AlphaFoldDB" id="A0A3N0GGA1"/>
<evidence type="ECO:0000256" key="1">
    <source>
        <dbReference type="ARBA" id="ARBA00004964"/>
    </source>
</evidence>
<evidence type="ECO:0000256" key="11">
    <source>
        <dbReference type="ARBA" id="ARBA00023056"/>
    </source>
</evidence>
<comment type="catalytic activity">
    <reaction evidence="14">
        <text>D-maltose + ATP = alpha-maltose 1-phosphate + ADP + H(+)</text>
        <dbReference type="Rhea" id="RHEA:31915"/>
        <dbReference type="ChEBI" id="CHEBI:15378"/>
        <dbReference type="ChEBI" id="CHEBI:17306"/>
        <dbReference type="ChEBI" id="CHEBI:30616"/>
        <dbReference type="ChEBI" id="CHEBI:63576"/>
        <dbReference type="ChEBI" id="CHEBI:456216"/>
        <dbReference type="EC" id="2.7.1.175"/>
    </reaction>
</comment>
<evidence type="ECO:0000256" key="8">
    <source>
        <dbReference type="ARBA" id="ARBA00022741"/>
    </source>
</evidence>
<dbReference type="InterPro" id="IPR040999">
    <property type="entry name" value="Mak_N_cap"/>
</dbReference>
<evidence type="ECO:0000313" key="17">
    <source>
        <dbReference type="Proteomes" id="UP000279994"/>
    </source>
</evidence>
<dbReference type="RefSeq" id="WP_123225173.1">
    <property type="nucleotide sequence ID" value="NZ_RJSF01000048.1"/>
</dbReference>
<keyword evidence="12" id="KW-0119">Carbohydrate metabolism</keyword>
<dbReference type="EC" id="2.7.1.175" evidence="4"/>
<evidence type="ECO:0000256" key="13">
    <source>
        <dbReference type="ARBA" id="ARBA00031251"/>
    </source>
</evidence>
<dbReference type="Gene3D" id="3.90.1200.10">
    <property type="match status" value="1"/>
</dbReference>
<sequence length="461" mass="50955">MTAEQTRESALRAFVTEARWFGGKGRDFEVVDVRDVALADDLSTTLVTLRFADDGETAAYQVPMAAYEEQQERISHAFVGEWDDRYHYDAVHDRESMQRWLEAFAAATMAQPHGAFHRTAEHDLDLESHSTLFSGEQSNSSVAFGEDSLMKLFRRVTTGPNPDIEILEALTRAENTHVAPLYGYVGVEDLHLAMLQKFLRTASDGWGLALASTRNLFAEGDLHADEVGGDFAGESHRLGVAVAEVHEVLARSFPTRPLDLPAVATAMRERLDAAVGVVPALAEHRDALAERFDAVAGISDVGAQPAQRIHGDLHLGQTLRTSLGWKLVDFEGEPAKPLAERRLPDSPWRDVAGMLRSFDYAVRAVARDLDSTEEEAAQIAYRSEEWVQRNTIAFLDGYVEQRGTALTPEEHALITAYVADKAVYEAVYETRNRPSWVDIPMAALHRLAAGTEYATTTSGTE</sequence>
<reference evidence="16 17" key="1">
    <citation type="submission" date="2018-11" db="EMBL/GenBank/DDBJ databases">
        <authorList>
            <person name="Li F."/>
        </authorList>
    </citation>
    <scope>NUCLEOTIDE SEQUENCE [LARGE SCALE GENOMIC DNA]</scope>
    <source>
        <strain evidence="16 17">Gsoil 818</strain>
    </source>
</reference>